<evidence type="ECO:0000256" key="5">
    <source>
        <dbReference type="ARBA" id="ARBA00022989"/>
    </source>
</evidence>
<dbReference type="PANTHER" id="PTHR23517">
    <property type="entry name" value="RESISTANCE PROTEIN MDTM, PUTATIVE-RELATED-RELATED"/>
    <property type="match status" value="1"/>
</dbReference>
<dbReference type="PROSITE" id="PS50850">
    <property type="entry name" value="MFS"/>
    <property type="match status" value="1"/>
</dbReference>
<evidence type="ECO:0000256" key="2">
    <source>
        <dbReference type="ARBA" id="ARBA00022448"/>
    </source>
</evidence>
<dbReference type="Proteomes" id="UP000730482">
    <property type="component" value="Unassembled WGS sequence"/>
</dbReference>
<feature type="transmembrane region" description="Helical" evidence="7">
    <location>
        <begin position="265"/>
        <end position="285"/>
    </location>
</feature>
<keyword evidence="5 7" id="KW-1133">Transmembrane helix</keyword>
<dbReference type="PANTHER" id="PTHR23517:SF2">
    <property type="entry name" value="MULTIDRUG RESISTANCE PROTEIN MDTH"/>
    <property type="match status" value="1"/>
</dbReference>
<feature type="transmembrane region" description="Helical" evidence="7">
    <location>
        <begin position="163"/>
        <end position="186"/>
    </location>
</feature>
<dbReference type="EMBL" id="JAAFYZ010000245">
    <property type="protein sequence ID" value="MBS2553302.1"/>
    <property type="molecule type" value="Genomic_DNA"/>
</dbReference>
<keyword evidence="2" id="KW-0813">Transport</keyword>
<keyword evidence="6 7" id="KW-0472">Membrane</keyword>
<feature type="transmembrane region" description="Helical" evidence="7">
    <location>
        <begin position="12"/>
        <end position="33"/>
    </location>
</feature>
<evidence type="ECO:0000313" key="9">
    <source>
        <dbReference type="EMBL" id="MBS2553302.1"/>
    </source>
</evidence>
<keyword evidence="4 7" id="KW-0812">Transmembrane</keyword>
<keyword evidence="3" id="KW-1003">Cell membrane</keyword>
<feature type="transmembrane region" description="Helical" evidence="7">
    <location>
        <begin position="321"/>
        <end position="343"/>
    </location>
</feature>
<protein>
    <submittedName>
        <fullName evidence="9">MFS transporter</fullName>
    </submittedName>
</protein>
<gene>
    <name evidence="9" type="ORF">KGQ19_41255</name>
</gene>
<feature type="domain" description="Major facilitator superfamily (MFS) profile" evidence="8">
    <location>
        <begin position="10"/>
        <end position="409"/>
    </location>
</feature>
<feature type="transmembrane region" description="Helical" evidence="7">
    <location>
        <begin position="39"/>
        <end position="58"/>
    </location>
</feature>
<dbReference type="RefSeq" id="WP_212019710.1">
    <property type="nucleotide sequence ID" value="NZ_JAAFYZ010000245.1"/>
</dbReference>
<evidence type="ECO:0000256" key="4">
    <source>
        <dbReference type="ARBA" id="ARBA00022692"/>
    </source>
</evidence>
<reference evidence="9 10" key="1">
    <citation type="submission" date="2020-02" db="EMBL/GenBank/DDBJ databases">
        <title>Acidophilic actinobacteria isolated from forest soil.</title>
        <authorList>
            <person name="Golinska P."/>
        </authorList>
    </citation>
    <scope>NUCLEOTIDE SEQUENCE [LARGE SCALE GENOMIC DNA]</scope>
    <source>
        <strain evidence="9 10">NL8</strain>
    </source>
</reference>
<dbReference type="Gene3D" id="1.20.1250.20">
    <property type="entry name" value="MFS general substrate transporter like domains"/>
    <property type="match status" value="1"/>
</dbReference>
<dbReference type="InterPro" id="IPR020846">
    <property type="entry name" value="MFS_dom"/>
</dbReference>
<evidence type="ECO:0000313" key="10">
    <source>
        <dbReference type="Proteomes" id="UP000730482"/>
    </source>
</evidence>
<evidence type="ECO:0000259" key="8">
    <source>
        <dbReference type="PROSITE" id="PS50850"/>
    </source>
</evidence>
<feature type="transmembrane region" description="Helical" evidence="7">
    <location>
        <begin position="355"/>
        <end position="378"/>
    </location>
</feature>
<feature type="transmembrane region" description="Helical" evidence="7">
    <location>
        <begin position="231"/>
        <end position="253"/>
    </location>
</feature>
<proteinExistence type="predicted"/>
<comment type="caution">
    <text evidence="9">The sequence shown here is derived from an EMBL/GenBank/DDBJ whole genome shotgun (WGS) entry which is preliminary data.</text>
</comment>
<evidence type="ECO:0000256" key="6">
    <source>
        <dbReference type="ARBA" id="ARBA00023136"/>
    </source>
</evidence>
<feature type="transmembrane region" description="Helical" evidence="7">
    <location>
        <begin position="78"/>
        <end position="111"/>
    </location>
</feature>
<dbReference type="InterPro" id="IPR011701">
    <property type="entry name" value="MFS"/>
</dbReference>
<dbReference type="Pfam" id="PF07690">
    <property type="entry name" value="MFS_1"/>
    <property type="match status" value="1"/>
</dbReference>
<dbReference type="InterPro" id="IPR050171">
    <property type="entry name" value="MFS_Transporters"/>
</dbReference>
<name>A0ABS5L4L7_9ACTN</name>
<dbReference type="PROSITE" id="PS00216">
    <property type="entry name" value="SUGAR_TRANSPORT_1"/>
    <property type="match status" value="1"/>
</dbReference>
<evidence type="ECO:0000256" key="7">
    <source>
        <dbReference type="SAM" id="Phobius"/>
    </source>
</evidence>
<accession>A0ABS5L4L7</accession>
<dbReference type="InterPro" id="IPR005829">
    <property type="entry name" value="Sugar_transporter_CS"/>
</dbReference>
<sequence>MSATSALPRQVKALIVARAVNQLGGFSLAFLTVLLNRSFGASLAMAGVVSALFGLATIPSRLAGGRLADRWGRRRTIVAGLVGLALAQLGLAAAPGLIAAMVCALLMGLAFELFEPPSQATIADAVPPAGRASAFELLTTAVAAGSLAAGLIADVVGRWSLRWLFVVDAGTGLACAVIVWLALALAPDAVPRRDDQSSADSTSAASQVGHANLAGPAIVPAPAASPWRDRALLLVTASGTVFALVSMLMLTALPLSLGAVGLNPANAGLIMAASTATLVLARPVLRTRLAKLPHAATFAVGYLLMAAGFGGYALAHTLPTLLLPTALYSLGNLLVMGRSFAVVSELAPTEASARYLAVYGSSWGVATLLAPLVATWLIGVSGPASLWTVSALACAVMAVAQPWVVRRVQGLRDDLGVIHSTKPMADRYDAVSI</sequence>
<feature type="transmembrane region" description="Helical" evidence="7">
    <location>
        <begin position="297"/>
        <end position="315"/>
    </location>
</feature>
<keyword evidence="10" id="KW-1185">Reference proteome</keyword>
<comment type="subcellular location">
    <subcellularLocation>
        <location evidence="1">Cell membrane</location>
        <topology evidence="1">Multi-pass membrane protein</topology>
    </subcellularLocation>
</comment>
<feature type="transmembrane region" description="Helical" evidence="7">
    <location>
        <begin position="384"/>
        <end position="405"/>
    </location>
</feature>
<organism evidence="9 10">
    <name type="scientific">Catenulispora pinistramenti</name>
    <dbReference type="NCBI Taxonomy" id="2705254"/>
    <lineage>
        <taxon>Bacteria</taxon>
        <taxon>Bacillati</taxon>
        <taxon>Actinomycetota</taxon>
        <taxon>Actinomycetes</taxon>
        <taxon>Catenulisporales</taxon>
        <taxon>Catenulisporaceae</taxon>
        <taxon>Catenulispora</taxon>
    </lineage>
</organism>
<evidence type="ECO:0000256" key="3">
    <source>
        <dbReference type="ARBA" id="ARBA00022475"/>
    </source>
</evidence>
<dbReference type="InterPro" id="IPR036259">
    <property type="entry name" value="MFS_trans_sf"/>
</dbReference>
<evidence type="ECO:0000256" key="1">
    <source>
        <dbReference type="ARBA" id="ARBA00004651"/>
    </source>
</evidence>
<dbReference type="SUPFAM" id="SSF103473">
    <property type="entry name" value="MFS general substrate transporter"/>
    <property type="match status" value="1"/>
</dbReference>